<organism evidence="1 2">
    <name type="scientific">Dendrobium thyrsiflorum</name>
    <name type="common">Pinecone-like raceme dendrobium</name>
    <name type="synonym">Orchid</name>
    <dbReference type="NCBI Taxonomy" id="117978"/>
    <lineage>
        <taxon>Eukaryota</taxon>
        <taxon>Viridiplantae</taxon>
        <taxon>Streptophyta</taxon>
        <taxon>Embryophyta</taxon>
        <taxon>Tracheophyta</taxon>
        <taxon>Spermatophyta</taxon>
        <taxon>Magnoliopsida</taxon>
        <taxon>Liliopsida</taxon>
        <taxon>Asparagales</taxon>
        <taxon>Orchidaceae</taxon>
        <taxon>Epidendroideae</taxon>
        <taxon>Malaxideae</taxon>
        <taxon>Dendrobiinae</taxon>
        <taxon>Dendrobium</taxon>
    </lineage>
</organism>
<dbReference type="Proteomes" id="UP001552299">
    <property type="component" value="Unassembled WGS sequence"/>
</dbReference>
<proteinExistence type="predicted"/>
<gene>
    <name evidence="1" type="ORF">M5K25_000630</name>
</gene>
<keyword evidence="2" id="KW-1185">Reference proteome</keyword>
<reference evidence="1 2" key="1">
    <citation type="journal article" date="2024" name="Plant Biotechnol. J.">
        <title>Dendrobium thyrsiflorum genome and its molecular insights into genes involved in important horticultural traits.</title>
        <authorList>
            <person name="Chen B."/>
            <person name="Wang J.Y."/>
            <person name="Zheng P.J."/>
            <person name="Li K.L."/>
            <person name="Liang Y.M."/>
            <person name="Chen X.F."/>
            <person name="Zhang C."/>
            <person name="Zhao X."/>
            <person name="He X."/>
            <person name="Zhang G.Q."/>
            <person name="Liu Z.J."/>
            <person name="Xu Q."/>
        </authorList>
    </citation>
    <scope>NUCLEOTIDE SEQUENCE [LARGE SCALE GENOMIC DNA]</scope>
    <source>
        <strain evidence="1">GZMU011</strain>
    </source>
</reference>
<protein>
    <submittedName>
        <fullName evidence="1">Uncharacterized protein</fullName>
    </submittedName>
</protein>
<dbReference type="AlphaFoldDB" id="A0ABD0VWC3"/>
<comment type="caution">
    <text evidence="1">The sequence shown here is derived from an EMBL/GenBank/DDBJ whole genome shotgun (WGS) entry which is preliminary data.</text>
</comment>
<name>A0ABD0VWC3_DENTH</name>
<accession>A0ABD0VWC3</accession>
<dbReference type="EMBL" id="JANQDX010000001">
    <property type="protein sequence ID" value="KAL0928715.1"/>
    <property type="molecule type" value="Genomic_DNA"/>
</dbReference>
<evidence type="ECO:0000313" key="2">
    <source>
        <dbReference type="Proteomes" id="UP001552299"/>
    </source>
</evidence>
<sequence>MSEAVTLWPLLRVIETGWPTPLLVVGNTTNSKLQITPIPSGSTSNTSSVLFAGDGYKHLTTFLSLSATAAKTSADSTAWMQSMNLNLYPASSTADESTGSKSQMPRRVARPWMTRPSWRRRLSVKQAAKAEAARRRRRKMVMRRVVESQEPLWVKTGVRSWKARRVPVGRRLARWAVPARAWERVGVGLAERRRGGRGGEAGEEEKEESDSVLSAMFCDFVDLIVAIL</sequence>
<evidence type="ECO:0000313" key="1">
    <source>
        <dbReference type="EMBL" id="KAL0928715.1"/>
    </source>
</evidence>